<dbReference type="AlphaFoldDB" id="A0A2X0QTT2"/>
<proteinExistence type="predicted"/>
<protein>
    <submittedName>
        <fullName evidence="1">Uncharacterized protein</fullName>
    </submittedName>
</protein>
<gene>
    <name evidence="1" type="ORF">NITFAB_0769</name>
</gene>
<sequence length="58" mass="6387">MGIWEVVWITGRNVKHFATHLGLVLCKEGGTPKVHGGRSGTEGYGQRGNHFFHSGLRL</sequence>
<evidence type="ECO:0000313" key="1">
    <source>
        <dbReference type="EMBL" id="SPS05180.1"/>
    </source>
</evidence>
<organism evidence="1">
    <name type="scientific">Candidatus Nitrotoga fabula</name>
    <dbReference type="NCBI Taxonomy" id="2182327"/>
    <lineage>
        <taxon>Bacteria</taxon>
        <taxon>Pseudomonadati</taxon>
        <taxon>Pseudomonadota</taxon>
        <taxon>Betaproteobacteria</taxon>
        <taxon>Nitrosomonadales</taxon>
        <taxon>Gallionellaceae</taxon>
        <taxon>Candidatus Nitrotoga</taxon>
    </lineage>
</organism>
<dbReference type="EMBL" id="LS423452">
    <property type="protein sequence ID" value="SPS05180.1"/>
    <property type="molecule type" value="Genomic_DNA"/>
</dbReference>
<accession>A0A2X0QTT2</accession>
<reference evidence="1" key="1">
    <citation type="submission" date="2018-05" db="EMBL/GenBank/DDBJ databases">
        <authorList>
            <person name="Lanie J.A."/>
            <person name="Ng W.-L."/>
            <person name="Kazmierczak K.M."/>
            <person name="Andrzejewski T.M."/>
            <person name="Davidsen T.M."/>
            <person name="Wayne K.J."/>
            <person name="Tettelin H."/>
            <person name="Glass J.I."/>
            <person name="Rusch D."/>
            <person name="Podicherti R."/>
            <person name="Tsui H.-C.T."/>
            <person name="Winkler M.E."/>
        </authorList>
    </citation>
    <scope>NUCLEOTIDE SEQUENCE</scope>
    <source>
        <strain evidence="1">KNB</strain>
    </source>
</reference>
<name>A0A2X0QTT2_9PROT</name>